<reference evidence="1" key="1">
    <citation type="submission" date="2018-09" db="EMBL/GenBank/DDBJ databases">
        <title>A genomic encyclopedia of anaerobic methanotrophic archaea.</title>
        <authorList>
            <person name="Skennerton C.T."/>
            <person name="Chadwick G.L."/>
            <person name="Laso-Perez R."/>
            <person name="Leu A.O."/>
            <person name="Speth D.R."/>
            <person name="Yu H."/>
            <person name="Morgan-Lang C."/>
            <person name="Hatzenpichler R."/>
            <person name="Goudeau D."/>
            <person name="Malmstrom R."/>
            <person name="Woyke T."/>
            <person name="Hallam S."/>
            <person name="Tyson G.W."/>
            <person name="Wegener G."/>
            <person name="Boetius A."/>
            <person name="Orphan V.J."/>
        </authorList>
    </citation>
    <scope>NUCLEOTIDE SEQUENCE</scope>
    <source>
        <strain evidence="1">CONS3730D10UFb2</strain>
    </source>
</reference>
<gene>
    <name evidence="1" type="ORF">C5S46_02325</name>
</gene>
<organism evidence="1 2">
    <name type="scientific">Candidatus Methanomarinus sp</name>
    <dbReference type="NCBI Taxonomy" id="3386244"/>
    <lineage>
        <taxon>Archaea</taxon>
        <taxon>Methanobacteriati</taxon>
        <taxon>Methanobacteriota</taxon>
        <taxon>Stenosarchaea group</taxon>
        <taxon>Methanomicrobia</taxon>
        <taxon>Methanosarcinales</taxon>
        <taxon>ANME-2 cluster</taxon>
        <taxon>Candidatus Methanocomedenaceae</taxon>
        <taxon>Candidatus Methanomarinus</taxon>
    </lineage>
</organism>
<dbReference type="Proteomes" id="UP000315423">
    <property type="component" value="Unassembled WGS sequence"/>
</dbReference>
<evidence type="ECO:0000313" key="2">
    <source>
        <dbReference type="Proteomes" id="UP000315423"/>
    </source>
</evidence>
<evidence type="ECO:0000313" key="1">
    <source>
        <dbReference type="EMBL" id="TKY92110.1"/>
    </source>
</evidence>
<dbReference type="EMBL" id="QYBA01000075">
    <property type="protein sequence ID" value="TKY92110.1"/>
    <property type="molecule type" value="Genomic_DNA"/>
</dbReference>
<proteinExistence type="predicted"/>
<sequence>MKKYIITAILLLTLLTCTTGEKSWGFYSEKLADNIVSNAEFNTTQNNTLRTCSIDVPYFEQEKYYTCGPACLRMILASNGIIRSEAEIITACNTTKKGTTSTQISAAAYQFNLQASTINNANISDIEQEIEAENPVIVQIDTGYLDGSNNGTGHFIVILDFQDDRIVYHDPNVPDGKIMSCTTESFIMSWNARNCWMIKFDGLEDQY</sequence>
<name>A0AC61SBV4_9EURY</name>
<protein>
    <submittedName>
        <fullName evidence="1">Uncharacterized protein</fullName>
    </submittedName>
</protein>
<accession>A0AC61SBV4</accession>
<comment type="caution">
    <text evidence="1">The sequence shown here is derived from an EMBL/GenBank/DDBJ whole genome shotgun (WGS) entry which is preliminary data.</text>
</comment>